<evidence type="ECO:0000313" key="3">
    <source>
        <dbReference type="Proteomes" id="UP000230828"/>
    </source>
</evidence>
<dbReference type="Proteomes" id="UP000230828">
    <property type="component" value="Unassembled WGS sequence"/>
</dbReference>
<dbReference type="InterPro" id="IPR014509">
    <property type="entry name" value="YjdF-like"/>
</dbReference>
<organism evidence="2 3">
    <name type="scientific">Candidatus Zambryskibacteria bacterium CG10_big_fil_rev_8_21_14_0_10_34_34</name>
    <dbReference type="NCBI Taxonomy" id="1975114"/>
    <lineage>
        <taxon>Bacteria</taxon>
        <taxon>Candidatus Zambryskiibacteriota</taxon>
    </lineage>
</organism>
<evidence type="ECO:0000313" key="2">
    <source>
        <dbReference type="EMBL" id="PIR40165.1"/>
    </source>
</evidence>
<keyword evidence="1" id="KW-0472">Membrane</keyword>
<accession>A0A2H0R2V8</accession>
<reference evidence="2 3" key="1">
    <citation type="submission" date="2017-09" db="EMBL/GenBank/DDBJ databases">
        <title>Depth-based differentiation of microbial function through sediment-hosted aquifers and enrichment of novel symbionts in the deep terrestrial subsurface.</title>
        <authorList>
            <person name="Probst A.J."/>
            <person name="Ladd B."/>
            <person name="Jarett J.K."/>
            <person name="Geller-Mcgrath D.E."/>
            <person name="Sieber C.M."/>
            <person name="Emerson J.B."/>
            <person name="Anantharaman K."/>
            <person name="Thomas B.C."/>
            <person name="Malmstrom R."/>
            <person name="Stieglmeier M."/>
            <person name="Klingl A."/>
            <person name="Woyke T."/>
            <person name="Ryan C.M."/>
            <person name="Banfield J.F."/>
        </authorList>
    </citation>
    <scope>NUCLEOTIDE SEQUENCE [LARGE SCALE GENOMIC DNA]</scope>
    <source>
        <strain evidence="2">CG10_big_fil_rev_8_21_14_0_10_34_34</strain>
    </source>
</reference>
<keyword evidence="1" id="KW-1133">Transmembrane helix</keyword>
<protein>
    <recommendedName>
        <fullName evidence="4">VanZ-like domain-containing protein</fullName>
    </recommendedName>
</protein>
<dbReference type="AlphaFoldDB" id="A0A2H0R2V8"/>
<feature type="transmembrane region" description="Helical" evidence="1">
    <location>
        <begin position="39"/>
        <end position="59"/>
    </location>
</feature>
<keyword evidence="1" id="KW-0812">Transmembrane</keyword>
<dbReference type="Pfam" id="PF09997">
    <property type="entry name" value="DUF2238"/>
    <property type="match status" value="1"/>
</dbReference>
<evidence type="ECO:0000256" key="1">
    <source>
        <dbReference type="SAM" id="Phobius"/>
    </source>
</evidence>
<evidence type="ECO:0008006" key="4">
    <source>
        <dbReference type="Google" id="ProtNLM"/>
    </source>
</evidence>
<feature type="transmembrane region" description="Helical" evidence="1">
    <location>
        <begin position="110"/>
        <end position="128"/>
    </location>
</feature>
<sequence>MFKKPLFWEMFVLLAIVGVLNYIANVNHLYWSLYEFDSVVHFLGGATSAAFFLWLYFFSSFFNSQDRSLKHFLIIAITGTIFIGISWEIFELFLGEDVLLKAEYPYDTMMDLIMDLLGAITSSFYAFIWEEKNKINKINESR</sequence>
<feature type="transmembrane region" description="Helical" evidence="1">
    <location>
        <begin position="71"/>
        <end position="90"/>
    </location>
</feature>
<feature type="transmembrane region" description="Helical" evidence="1">
    <location>
        <begin position="7"/>
        <end position="24"/>
    </location>
</feature>
<gene>
    <name evidence="2" type="ORF">COV33_01215</name>
</gene>
<comment type="caution">
    <text evidence="2">The sequence shown here is derived from an EMBL/GenBank/DDBJ whole genome shotgun (WGS) entry which is preliminary data.</text>
</comment>
<name>A0A2H0R2V8_9BACT</name>
<proteinExistence type="predicted"/>
<dbReference type="EMBL" id="PCXM01000022">
    <property type="protein sequence ID" value="PIR40165.1"/>
    <property type="molecule type" value="Genomic_DNA"/>
</dbReference>